<evidence type="ECO:0000256" key="5">
    <source>
        <dbReference type="RuleBase" id="RU004478"/>
    </source>
</evidence>
<feature type="region of interest" description="Disordered" evidence="6">
    <location>
        <begin position="1"/>
        <end position="36"/>
    </location>
</feature>
<keyword evidence="2 3" id="KW-0143">Chaperone</keyword>
<dbReference type="PANTHER" id="PTHR21237:SF23">
    <property type="entry name" value="GRPE PROTEIN HOMOLOG, MITOCHONDRIAL"/>
    <property type="match status" value="1"/>
</dbReference>
<feature type="compositionally biased region" description="Acidic residues" evidence="6">
    <location>
        <begin position="9"/>
        <end position="32"/>
    </location>
</feature>
<dbReference type="PANTHER" id="PTHR21237">
    <property type="entry name" value="GRPE PROTEIN"/>
    <property type="match status" value="1"/>
</dbReference>
<dbReference type="EMBL" id="CP019454">
    <property type="protein sequence ID" value="AUW93205.1"/>
    <property type="molecule type" value="Genomic_DNA"/>
</dbReference>
<evidence type="ECO:0000256" key="6">
    <source>
        <dbReference type="SAM" id="MobiDB-lite"/>
    </source>
</evidence>
<accession>A0ABM6RPL6</accession>
<comment type="subunit">
    <text evidence="3">Homodimer.</text>
</comment>
<dbReference type="NCBIfam" id="NF010738">
    <property type="entry name" value="PRK14140.1"/>
    <property type="match status" value="1"/>
</dbReference>
<dbReference type="RefSeq" id="WP_103374487.1">
    <property type="nucleotide sequence ID" value="NZ_CP133983.1"/>
</dbReference>
<dbReference type="Gene3D" id="2.30.22.10">
    <property type="entry name" value="Head domain of nucleotide exchange factor GrpE"/>
    <property type="match status" value="1"/>
</dbReference>
<evidence type="ECO:0000256" key="1">
    <source>
        <dbReference type="ARBA" id="ARBA00009054"/>
    </source>
</evidence>
<dbReference type="SUPFAM" id="SSF58014">
    <property type="entry name" value="Coiled-coil domain of nucleotide exchange factor GrpE"/>
    <property type="match status" value="1"/>
</dbReference>
<dbReference type="InterPro" id="IPR000740">
    <property type="entry name" value="GrpE"/>
</dbReference>
<dbReference type="InterPro" id="IPR009012">
    <property type="entry name" value="GrpE_head"/>
</dbReference>
<comment type="similarity">
    <text evidence="1 3 5">Belongs to the GrpE family.</text>
</comment>
<dbReference type="CDD" id="cd00446">
    <property type="entry name" value="GrpE"/>
    <property type="match status" value="1"/>
</dbReference>
<evidence type="ECO:0000256" key="3">
    <source>
        <dbReference type="HAMAP-Rule" id="MF_01151"/>
    </source>
</evidence>
<name>A0ABM6RPL6_9FIRM</name>
<evidence type="ECO:0000313" key="7">
    <source>
        <dbReference type="EMBL" id="AUW93205.1"/>
    </source>
</evidence>
<proteinExistence type="inferred from homology"/>
<dbReference type="InterPro" id="IPR013805">
    <property type="entry name" value="GrpE_CC"/>
</dbReference>
<evidence type="ECO:0000256" key="4">
    <source>
        <dbReference type="RuleBase" id="RU000639"/>
    </source>
</evidence>
<dbReference type="Gene3D" id="3.90.20.20">
    <property type="match status" value="1"/>
</dbReference>
<keyword evidence="8" id="KW-1185">Reference proteome</keyword>
<dbReference type="HAMAP" id="MF_01151">
    <property type="entry name" value="GrpE"/>
    <property type="match status" value="1"/>
</dbReference>
<evidence type="ECO:0000256" key="2">
    <source>
        <dbReference type="ARBA" id="ARBA00023186"/>
    </source>
</evidence>
<dbReference type="SUPFAM" id="SSF51064">
    <property type="entry name" value="Head domain of nucleotide exchange factor GrpE"/>
    <property type="match status" value="1"/>
</dbReference>
<dbReference type="PRINTS" id="PR00773">
    <property type="entry name" value="GRPEPROTEIN"/>
</dbReference>
<dbReference type="Pfam" id="PF01025">
    <property type="entry name" value="GrpE"/>
    <property type="match status" value="1"/>
</dbReference>
<gene>
    <name evidence="3" type="primary">grpE</name>
    <name evidence="7" type="ORF">BXT84_03925</name>
</gene>
<comment type="subcellular location">
    <subcellularLocation>
        <location evidence="3">Cytoplasm</location>
    </subcellularLocation>
</comment>
<keyword evidence="3" id="KW-0963">Cytoplasm</keyword>
<dbReference type="PROSITE" id="PS01071">
    <property type="entry name" value="GRPE"/>
    <property type="match status" value="1"/>
</dbReference>
<sequence length="193" mass="22170">MADEREISQEEPETVESQEMEQETADSQEPQEDATNWQQVAQDRYDQLVRLQADFDNFRRRMDREREELRGFVTGAILKDFLPVYDNLERALKYMPEEGEAKAWRAGLEMTLKGFNEVFTRFGVTPIETVGLPFDPRVHEAVQQVDSAEPEGTIVEELLKGFQWREQVLRASLVKVSTGQGASVSTEEEALPE</sequence>
<organism evidence="7 8">
    <name type="scientific">Sulfobacillus thermotolerans</name>
    <dbReference type="NCBI Taxonomy" id="338644"/>
    <lineage>
        <taxon>Bacteria</taxon>
        <taxon>Bacillati</taxon>
        <taxon>Bacillota</taxon>
        <taxon>Clostridia</taxon>
        <taxon>Eubacteriales</taxon>
        <taxon>Clostridiales Family XVII. Incertae Sedis</taxon>
        <taxon>Sulfobacillus</taxon>
    </lineage>
</organism>
<reference evidence="7 8" key="1">
    <citation type="journal article" date="2019" name="Sci. Rep.">
        <title>Sulfobacillus thermotolerans: new insights into resistance and metabolic capacities of acidophilic chemolithotrophs.</title>
        <authorList>
            <person name="Panyushkina A.E."/>
            <person name="Babenko V.V."/>
            <person name="Nikitina A.S."/>
            <person name="Selezneva O.V."/>
            <person name="Tsaplina I.A."/>
            <person name="Letarova M.A."/>
            <person name="Kostryukova E.S."/>
            <person name="Letarov A.V."/>
        </authorList>
    </citation>
    <scope>NUCLEOTIDE SEQUENCE [LARGE SCALE GENOMIC DNA]</scope>
    <source>
        <strain evidence="7 8">Kr1</strain>
    </source>
</reference>
<comment type="function">
    <text evidence="3 4">Participates actively in the response to hyperosmotic and heat shock by preventing the aggregation of stress-denatured proteins, in association with DnaK and GrpE. It is the nucleotide exchange factor for DnaK and may function as a thermosensor. Unfolded proteins bind initially to DnaJ; upon interaction with the DnaJ-bound protein, DnaK hydrolyzes its bound ATP, resulting in the formation of a stable complex. GrpE releases ADP from DnaK; ATP binding to DnaK triggers the release of the substrate protein, thus completing the reaction cycle. Several rounds of ATP-dependent interactions between DnaJ, DnaK and GrpE are required for fully efficient folding.</text>
</comment>
<evidence type="ECO:0000313" key="8">
    <source>
        <dbReference type="Proteomes" id="UP000325292"/>
    </source>
</evidence>
<keyword evidence="3 4" id="KW-0346">Stress response</keyword>
<dbReference type="Proteomes" id="UP000325292">
    <property type="component" value="Chromosome"/>
</dbReference>
<protein>
    <recommendedName>
        <fullName evidence="3 4">Protein GrpE</fullName>
    </recommendedName>
    <alternativeName>
        <fullName evidence="3">HSP-70 cofactor</fullName>
    </alternativeName>
</protein>